<evidence type="ECO:0000313" key="2">
    <source>
        <dbReference type="Proteomes" id="UP001272987"/>
    </source>
</evidence>
<dbReference type="EMBL" id="JARAWP010000016">
    <property type="protein sequence ID" value="MDX3021340.1"/>
    <property type="molecule type" value="Genomic_DNA"/>
</dbReference>
<sequence length="54" mass="5119">MFGQVTGGPQPAQDPAVVGAGPYLPGGVGEFGDGAFSVDQAAGVCAVGLDGRAV</sequence>
<name>A0ABU4M082_9ACTN</name>
<proteinExistence type="predicted"/>
<evidence type="ECO:0000313" key="1">
    <source>
        <dbReference type="EMBL" id="MDX3021340.1"/>
    </source>
</evidence>
<accession>A0ABU4M082</accession>
<protein>
    <submittedName>
        <fullName evidence="1">Uncharacterized protein</fullName>
    </submittedName>
</protein>
<keyword evidence="2" id="KW-1185">Reference proteome</keyword>
<organism evidence="1 2">
    <name type="scientific">Streptomyces acidiscabies</name>
    <dbReference type="NCBI Taxonomy" id="42234"/>
    <lineage>
        <taxon>Bacteria</taxon>
        <taxon>Bacillati</taxon>
        <taxon>Actinomycetota</taxon>
        <taxon>Actinomycetes</taxon>
        <taxon>Kitasatosporales</taxon>
        <taxon>Streptomycetaceae</taxon>
        <taxon>Streptomyces</taxon>
    </lineage>
</organism>
<dbReference type="RefSeq" id="WP_256726750.1">
    <property type="nucleotide sequence ID" value="NZ_JARAWP010000016.1"/>
</dbReference>
<reference evidence="1 2" key="1">
    <citation type="journal article" date="2023" name="Microb. Genom.">
        <title>Mesoterricola silvestris gen. nov., sp. nov., Mesoterricola sediminis sp. nov., Geothrix oryzae sp. nov., Geothrix edaphica sp. nov., Geothrix rubra sp. nov., and Geothrix limicola sp. nov., six novel members of Acidobacteriota isolated from soils.</title>
        <authorList>
            <person name="Weisberg A.J."/>
            <person name="Pearce E."/>
            <person name="Kramer C.G."/>
            <person name="Chang J.H."/>
            <person name="Clarke C.R."/>
        </authorList>
    </citation>
    <scope>NUCLEOTIDE SEQUENCE [LARGE SCALE GENOMIC DNA]</scope>
    <source>
        <strain evidence="1 2">NB05-1H</strain>
    </source>
</reference>
<comment type="caution">
    <text evidence="1">The sequence shown here is derived from an EMBL/GenBank/DDBJ whole genome shotgun (WGS) entry which is preliminary data.</text>
</comment>
<gene>
    <name evidence="1" type="ORF">PV666_26115</name>
</gene>
<dbReference type="Proteomes" id="UP001272987">
    <property type="component" value="Unassembled WGS sequence"/>
</dbReference>